<dbReference type="PANTHER" id="PTHR36403">
    <property type="entry name" value="PROTEIN COFACTOR ASSEMBLY OF COMPLEX C SUBUNIT B CCB2, CHLOROPLASTIC"/>
    <property type="match status" value="1"/>
</dbReference>
<dbReference type="Pfam" id="PF11152">
    <property type="entry name" value="CCB2_CCB4"/>
    <property type="match status" value="1"/>
</dbReference>
<dbReference type="InterPro" id="IPR021325">
    <property type="entry name" value="CCB2/CCB4"/>
</dbReference>
<dbReference type="InterPro" id="IPR044970">
    <property type="entry name" value="CCB2"/>
</dbReference>
<name>A0A498HJ48_MALDO</name>
<dbReference type="AlphaFoldDB" id="A0A498HJ48"/>
<sequence length="159" mass="18125">MGNPWDGRVLLTQMDWIRVRFAFDFEPFCWLNCNPSIACKRTKRFFRTEALGLSLAAFSVALPFNNKVFFHQGAIPMDQTSIPQGCEQIFVISQNVSDTQEEDLAWAMYILLRNTNTIAVSIADVLGWFEKQIESISISDVKETLYLSQIEGSYNLGII</sequence>
<dbReference type="STRING" id="3750.A0A498HJ48"/>
<comment type="caution">
    <text evidence="1">The sequence shown here is derived from an EMBL/GenBank/DDBJ whole genome shotgun (WGS) entry which is preliminary data.</text>
</comment>
<evidence type="ECO:0000313" key="1">
    <source>
        <dbReference type="EMBL" id="RXH71518.1"/>
    </source>
</evidence>
<evidence type="ECO:0000313" key="2">
    <source>
        <dbReference type="Proteomes" id="UP000290289"/>
    </source>
</evidence>
<dbReference type="GO" id="GO:0010190">
    <property type="term" value="P:cytochrome b6f complex assembly"/>
    <property type="evidence" value="ECO:0007669"/>
    <property type="project" value="InterPro"/>
</dbReference>
<dbReference type="Proteomes" id="UP000290289">
    <property type="component" value="Chromosome 16"/>
</dbReference>
<dbReference type="PANTHER" id="PTHR36403:SF1">
    <property type="entry name" value="PROTEIN COFACTOR ASSEMBLY OF COMPLEX C SUBUNIT B CCB2, CHLOROPLASTIC"/>
    <property type="match status" value="1"/>
</dbReference>
<accession>A0A498HJ48</accession>
<proteinExistence type="predicted"/>
<reference evidence="1 2" key="1">
    <citation type="submission" date="2018-10" db="EMBL/GenBank/DDBJ databases">
        <title>A high-quality apple genome assembly.</title>
        <authorList>
            <person name="Hu J."/>
        </authorList>
    </citation>
    <scope>NUCLEOTIDE SEQUENCE [LARGE SCALE GENOMIC DNA]</scope>
    <source>
        <strain evidence="2">cv. HFTH1</strain>
        <tissue evidence="1">Young leaf</tissue>
    </source>
</reference>
<gene>
    <name evidence="1" type="ORF">DVH24_018873</name>
</gene>
<organism evidence="1 2">
    <name type="scientific">Malus domestica</name>
    <name type="common">Apple</name>
    <name type="synonym">Pyrus malus</name>
    <dbReference type="NCBI Taxonomy" id="3750"/>
    <lineage>
        <taxon>Eukaryota</taxon>
        <taxon>Viridiplantae</taxon>
        <taxon>Streptophyta</taxon>
        <taxon>Embryophyta</taxon>
        <taxon>Tracheophyta</taxon>
        <taxon>Spermatophyta</taxon>
        <taxon>Magnoliopsida</taxon>
        <taxon>eudicotyledons</taxon>
        <taxon>Gunneridae</taxon>
        <taxon>Pentapetalae</taxon>
        <taxon>rosids</taxon>
        <taxon>fabids</taxon>
        <taxon>Rosales</taxon>
        <taxon>Rosaceae</taxon>
        <taxon>Amygdaloideae</taxon>
        <taxon>Maleae</taxon>
        <taxon>Malus</taxon>
    </lineage>
</organism>
<dbReference type="EMBL" id="RDQH01000342">
    <property type="protein sequence ID" value="RXH71518.1"/>
    <property type="molecule type" value="Genomic_DNA"/>
</dbReference>
<keyword evidence="2" id="KW-1185">Reference proteome</keyword>
<protein>
    <submittedName>
        <fullName evidence="1">Uncharacterized protein</fullName>
    </submittedName>
</protein>